<dbReference type="STRING" id="1079994.SAMN04488565_2207"/>
<dbReference type="PROSITE" id="PS50011">
    <property type="entry name" value="PROTEIN_KINASE_DOM"/>
    <property type="match status" value="1"/>
</dbReference>
<dbReference type="Pfam" id="PF00069">
    <property type="entry name" value="Pkinase"/>
    <property type="match status" value="1"/>
</dbReference>
<dbReference type="PANTHER" id="PTHR44329">
    <property type="entry name" value="SERINE/THREONINE-PROTEIN KINASE TNNI3K-RELATED"/>
    <property type="match status" value="1"/>
</dbReference>
<dbReference type="GO" id="GO:0005524">
    <property type="term" value="F:ATP binding"/>
    <property type="evidence" value="ECO:0007669"/>
    <property type="project" value="InterPro"/>
</dbReference>
<keyword evidence="2" id="KW-0418">Kinase</keyword>
<dbReference type="InterPro" id="IPR011009">
    <property type="entry name" value="Kinase-like_dom_sf"/>
</dbReference>
<dbReference type="InterPro" id="IPR051681">
    <property type="entry name" value="Ser/Thr_Kinases-Pseudokinases"/>
</dbReference>
<sequence length="450" mass="48921">MYGATGPKGEPLAAKVVKRVSGSSREQLVVSGLPESPHIVPVLHVEETPGSFVLYMPRATTSLRARMSEPLTLTEALKILGDIARALEILDDAIVHRDLKPENVLLVNGAWALCDFGIARFAEATTSLETHKGSLSAPYAAPEQWRYERATGATDVYAFGVLAHELIAGERPFSGTLDELRDAHLTRVPPGIEGPRKLAWTISECLAKAPQARPTAAALVVRLDSAESEATSKAARALQQAQSALISARATEEARVQAEASEEERRGLLLLAAESGYEALSQELVEFIADSAPDTEVTRKSGIDLTLNNARLTLAPLRPVRKADQPWDVIAQSSVRVAIGSPSRSHSLYFADFESHGRYAWFELGFMNTFNADFDSEPRELPPKEGLLALLPTMASYQLAWGVKRLDPGSPDEFVESWAERFGLAAVNKFPRLSRLPDGNPVRPSAIGRN</sequence>
<dbReference type="Gene3D" id="1.10.510.10">
    <property type="entry name" value="Transferase(Phosphotransferase) domain 1"/>
    <property type="match status" value="1"/>
</dbReference>
<gene>
    <name evidence="2" type="ORF">SAMN04488565_2207</name>
</gene>
<dbReference type="InterPro" id="IPR008271">
    <property type="entry name" value="Ser/Thr_kinase_AS"/>
</dbReference>
<evidence type="ECO:0000313" key="2">
    <source>
        <dbReference type="EMBL" id="SDQ32856.1"/>
    </source>
</evidence>
<dbReference type="CDD" id="cd14014">
    <property type="entry name" value="STKc_PknB_like"/>
    <property type="match status" value="1"/>
</dbReference>
<accession>A0A1H1A0Q7</accession>
<evidence type="ECO:0000313" key="3">
    <source>
        <dbReference type="Proteomes" id="UP000182690"/>
    </source>
</evidence>
<keyword evidence="2" id="KW-0808">Transferase</keyword>
<dbReference type="Proteomes" id="UP000182690">
    <property type="component" value="Unassembled WGS sequence"/>
</dbReference>
<feature type="domain" description="Protein kinase" evidence="1">
    <location>
        <begin position="1"/>
        <end position="227"/>
    </location>
</feature>
<name>A0A1H1A0Q7_9MICO</name>
<dbReference type="PROSITE" id="PS00108">
    <property type="entry name" value="PROTEIN_KINASE_ST"/>
    <property type="match status" value="1"/>
</dbReference>
<dbReference type="AlphaFoldDB" id="A0A1H1A0Q7"/>
<proteinExistence type="predicted"/>
<dbReference type="GO" id="GO:0004674">
    <property type="term" value="F:protein serine/threonine kinase activity"/>
    <property type="evidence" value="ECO:0007669"/>
    <property type="project" value="UniProtKB-KW"/>
</dbReference>
<dbReference type="SMART" id="SM00220">
    <property type="entry name" value="S_TKc"/>
    <property type="match status" value="1"/>
</dbReference>
<dbReference type="InterPro" id="IPR000719">
    <property type="entry name" value="Prot_kinase_dom"/>
</dbReference>
<dbReference type="EMBL" id="FNKB01000001">
    <property type="protein sequence ID" value="SDQ32856.1"/>
    <property type="molecule type" value="Genomic_DNA"/>
</dbReference>
<protein>
    <submittedName>
        <fullName evidence="2">Serine/threonine protein kinase</fullName>
    </submittedName>
</protein>
<dbReference type="SUPFAM" id="SSF56112">
    <property type="entry name" value="Protein kinase-like (PK-like)"/>
    <property type="match status" value="1"/>
</dbReference>
<evidence type="ECO:0000259" key="1">
    <source>
        <dbReference type="PROSITE" id="PS50011"/>
    </source>
</evidence>
<keyword evidence="2" id="KW-0723">Serine/threonine-protein kinase</keyword>
<organism evidence="2 3">
    <name type="scientific">Leucobacter chromiiresistens</name>
    <dbReference type="NCBI Taxonomy" id="1079994"/>
    <lineage>
        <taxon>Bacteria</taxon>
        <taxon>Bacillati</taxon>
        <taxon>Actinomycetota</taxon>
        <taxon>Actinomycetes</taxon>
        <taxon>Micrococcales</taxon>
        <taxon>Microbacteriaceae</taxon>
        <taxon>Leucobacter</taxon>
    </lineage>
</organism>
<reference evidence="2 3" key="1">
    <citation type="submission" date="2016-10" db="EMBL/GenBank/DDBJ databases">
        <authorList>
            <person name="de Groot N.N."/>
        </authorList>
    </citation>
    <scope>NUCLEOTIDE SEQUENCE [LARGE SCALE GENOMIC DNA]</scope>
    <source>
        <strain evidence="2 3">DSM 22788</strain>
    </source>
</reference>